<evidence type="ECO:0000313" key="3">
    <source>
        <dbReference type="EMBL" id="QKO31211.1"/>
    </source>
</evidence>
<proteinExistence type="predicted"/>
<dbReference type="KEGG" id="clf:GJQ69_07480"/>
<gene>
    <name evidence="2" type="ORF">GJQ69_07480</name>
    <name evidence="3" type="ORF">GKP14_06325</name>
</gene>
<dbReference type="GO" id="GO:0016747">
    <property type="term" value="F:acyltransferase activity, transferring groups other than amino-acyl groups"/>
    <property type="evidence" value="ECO:0007669"/>
    <property type="project" value="InterPro"/>
</dbReference>
<dbReference type="SUPFAM" id="SSF55729">
    <property type="entry name" value="Acyl-CoA N-acyltransferases (Nat)"/>
    <property type="match status" value="1"/>
</dbReference>
<dbReference type="Pfam" id="PF13508">
    <property type="entry name" value="Acetyltransf_7"/>
    <property type="match status" value="1"/>
</dbReference>
<dbReference type="InterPro" id="IPR016181">
    <property type="entry name" value="Acyl_CoA_acyltransferase"/>
</dbReference>
<evidence type="ECO:0000313" key="5">
    <source>
        <dbReference type="Proteomes" id="UP000509623"/>
    </source>
</evidence>
<dbReference type="Proteomes" id="UP000501316">
    <property type="component" value="Chromosome"/>
</dbReference>
<dbReference type="CDD" id="cd04301">
    <property type="entry name" value="NAT_SF"/>
    <property type="match status" value="1"/>
</dbReference>
<dbReference type="AlphaFoldDB" id="A0A859DSX7"/>
<evidence type="ECO:0000313" key="4">
    <source>
        <dbReference type="Proteomes" id="UP000501316"/>
    </source>
</evidence>
<protein>
    <submittedName>
        <fullName evidence="2">GNAT family N-acetyltransferase</fullName>
    </submittedName>
</protein>
<keyword evidence="2" id="KW-0808">Transferase</keyword>
<reference evidence="3" key="2">
    <citation type="journal article" date="2021" name="Appl. Environ. Microbiol.">
        <title>Adaptability of a Caproate-Producing Bacterium Contributes to Its Dominance in an Anaerobic Fermentation System.</title>
        <authorList>
            <person name="Wang H."/>
            <person name="Gu Y."/>
            <person name="Zhou W."/>
            <person name="Zhao D."/>
            <person name="Qiao Z."/>
            <person name="Zheng J."/>
            <person name="Gao J."/>
            <person name="Chen X."/>
            <person name="Ren C."/>
            <person name="Xu Y."/>
        </authorList>
    </citation>
    <scope>NUCLEOTIDE SEQUENCE</scope>
    <source>
        <strain evidence="3">JNU-WLY1368</strain>
    </source>
</reference>
<feature type="domain" description="N-acetyltransferase" evidence="1">
    <location>
        <begin position="1"/>
        <end position="137"/>
    </location>
</feature>
<reference evidence="4 5" key="1">
    <citation type="submission" date="2019-11" db="EMBL/GenBank/DDBJ databases">
        <authorList>
            <person name="Ren C."/>
            <person name="Wang H."/>
            <person name="Xu Y."/>
        </authorList>
    </citation>
    <scope>NUCLEOTIDE SEQUENCE [LARGE SCALE GENOMIC DNA]</scope>
    <source>
        <strain evidence="5">JNU-WLY1368</strain>
        <strain evidence="2 4">LBM 19010</strain>
    </source>
</reference>
<name>A0A859DSX7_9FIRM</name>
<evidence type="ECO:0000313" key="2">
    <source>
        <dbReference type="EMBL" id="QKN24806.1"/>
    </source>
</evidence>
<dbReference type="InterPro" id="IPR000182">
    <property type="entry name" value="GNAT_dom"/>
</dbReference>
<dbReference type="Proteomes" id="UP000509623">
    <property type="component" value="Chromosome"/>
</dbReference>
<dbReference type="EMBL" id="CP046051">
    <property type="protein sequence ID" value="QKN24806.1"/>
    <property type="molecule type" value="Genomic_DNA"/>
</dbReference>
<sequence>MTKKAFWNLHVPGCSEHYLVHKLRRDAAYLPLLSRVAESNGQVVGAIYYARAFVQNGDERTEVLTFGPLAVEPSFQKQGVGSQLLETTMDLARQAGWKAILIYGEPEYYPKHGFITCDHFGITTPDGKNFPAFQGIELVSDGLKGISGQFHEPDVYSHLPQWEVDQYDRLFPYLEKRKLPGQWTT</sequence>
<organism evidence="2 4">
    <name type="scientific">Caproicibacterium lactatifermentans</name>
    <dbReference type="NCBI Taxonomy" id="2666138"/>
    <lineage>
        <taxon>Bacteria</taxon>
        <taxon>Bacillati</taxon>
        <taxon>Bacillota</taxon>
        <taxon>Clostridia</taxon>
        <taxon>Eubacteriales</taxon>
        <taxon>Oscillospiraceae</taxon>
        <taxon>Caproicibacterium</taxon>
    </lineage>
</organism>
<accession>A0A859DSX7</accession>
<dbReference type="PROSITE" id="PS51186">
    <property type="entry name" value="GNAT"/>
    <property type="match status" value="1"/>
</dbReference>
<dbReference type="EMBL" id="CP046161">
    <property type="protein sequence ID" value="QKO31211.1"/>
    <property type="molecule type" value="Genomic_DNA"/>
</dbReference>
<evidence type="ECO:0000259" key="1">
    <source>
        <dbReference type="PROSITE" id="PS51186"/>
    </source>
</evidence>
<keyword evidence="5" id="KW-1185">Reference proteome</keyword>
<dbReference type="Gene3D" id="3.40.630.30">
    <property type="match status" value="1"/>
</dbReference>
<reference evidence="3" key="3">
    <citation type="journal article" date="2022" name="Int. J. Syst. Evol. Microbiol.">
        <title>Caproicibacterium lactatifermentans sp. nov., isolated from pit clay used for the production of Chinese strong aroma-type liquor.</title>
        <authorList>
            <person name="Wang H."/>
            <person name="Gu Y."/>
            <person name="Zhao D."/>
            <person name="Qiao Z."/>
            <person name="Zheng J."/>
            <person name="Gao J."/>
            <person name="Ren C."/>
            <person name="Xu Y."/>
        </authorList>
    </citation>
    <scope>NUCLEOTIDE SEQUENCE</scope>
    <source>
        <strain evidence="3">JNU-WLY1368</strain>
    </source>
</reference>